<protein>
    <submittedName>
        <fullName evidence="2">Uncharacterized protein</fullName>
    </submittedName>
</protein>
<feature type="compositionally biased region" description="Polar residues" evidence="1">
    <location>
        <begin position="9"/>
        <end position="18"/>
    </location>
</feature>
<evidence type="ECO:0000256" key="1">
    <source>
        <dbReference type="SAM" id="MobiDB-lite"/>
    </source>
</evidence>
<proteinExistence type="predicted"/>
<dbReference type="EMBL" id="JAHRIP010086975">
    <property type="protein sequence ID" value="MEQ2315634.1"/>
    <property type="molecule type" value="Genomic_DNA"/>
</dbReference>
<evidence type="ECO:0000313" key="2">
    <source>
        <dbReference type="EMBL" id="MEQ2315634.1"/>
    </source>
</evidence>
<feature type="compositionally biased region" description="Basic and acidic residues" evidence="1">
    <location>
        <begin position="35"/>
        <end position="75"/>
    </location>
</feature>
<dbReference type="Proteomes" id="UP001469553">
    <property type="component" value="Unassembled WGS sequence"/>
</dbReference>
<evidence type="ECO:0000313" key="3">
    <source>
        <dbReference type="Proteomes" id="UP001469553"/>
    </source>
</evidence>
<sequence>RPQRAAYDQSPNNANTCGGQKASKPRFPSPKRVRTREVIPRDPDTGDGVEARGDKGVGRSLKPDGGDGVEEGRSSAEEQEILHMKGMLIESVNAPSIVL</sequence>
<reference evidence="2 3" key="1">
    <citation type="submission" date="2021-06" db="EMBL/GenBank/DDBJ databases">
        <authorList>
            <person name="Palmer J.M."/>
        </authorList>
    </citation>
    <scope>NUCLEOTIDE SEQUENCE [LARGE SCALE GENOMIC DNA]</scope>
    <source>
        <strain evidence="2 3">AS_MEX2019</strain>
        <tissue evidence="2">Muscle</tissue>
    </source>
</reference>
<feature type="region of interest" description="Disordered" evidence="1">
    <location>
        <begin position="1"/>
        <end position="75"/>
    </location>
</feature>
<keyword evidence="3" id="KW-1185">Reference proteome</keyword>
<gene>
    <name evidence="2" type="ORF">AMECASPLE_024457</name>
</gene>
<comment type="caution">
    <text evidence="2">The sequence shown here is derived from an EMBL/GenBank/DDBJ whole genome shotgun (WGS) entry which is preliminary data.</text>
</comment>
<accession>A0ABV1ABU1</accession>
<name>A0ABV1ABU1_9TELE</name>
<organism evidence="2 3">
    <name type="scientific">Ameca splendens</name>
    <dbReference type="NCBI Taxonomy" id="208324"/>
    <lineage>
        <taxon>Eukaryota</taxon>
        <taxon>Metazoa</taxon>
        <taxon>Chordata</taxon>
        <taxon>Craniata</taxon>
        <taxon>Vertebrata</taxon>
        <taxon>Euteleostomi</taxon>
        <taxon>Actinopterygii</taxon>
        <taxon>Neopterygii</taxon>
        <taxon>Teleostei</taxon>
        <taxon>Neoteleostei</taxon>
        <taxon>Acanthomorphata</taxon>
        <taxon>Ovalentaria</taxon>
        <taxon>Atherinomorphae</taxon>
        <taxon>Cyprinodontiformes</taxon>
        <taxon>Goodeidae</taxon>
        <taxon>Ameca</taxon>
    </lineage>
</organism>
<feature type="non-terminal residue" evidence="2">
    <location>
        <position position="1"/>
    </location>
</feature>